<evidence type="ECO:0000256" key="1">
    <source>
        <dbReference type="ARBA" id="ARBA00004202"/>
    </source>
</evidence>
<dbReference type="SUPFAM" id="SSF52540">
    <property type="entry name" value="P-loop containing nucleoside triphosphate hydrolases"/>
    <property type="match status" value="2"/>
</dbReference>
<protein>
    <submittedName>
        <fullName evidence="10 11">ABC transporter ATP-binding protein</fullName>
    </submittedName>
</protein>
<dbReference type="Pfam" id="PF00005">
    <property type="entry name" value="ABC_tran"/>
    <property type="match status" value="2"/>
</dbReference>
<name>A0A0B5QFX6_CLOBE</name>
<reference evidence="11" key="4">
    <citation type="journal article" date="2022" name="Nat. Biotechnol.">
        <title>Carbon-negative production of acetone and isopropanol by gas fermentation at industrial pilot scale.</title>
        <authorList>
            <person name="Liew F.E."/>
            <person name="Nogle R."/>
            <person name="Abdalla T."/>
            <person name="Rasor B.J."/>
            <person name="Canter C."/>
            <person name="Jensen R.O."/>
            <person name="Wang L."/>
            <person name="Strutz J."/>
            <person name="Chirania P."/>
            <person name="De Tissera S."/>
            <person name="Mueller A.P."/>
            <person name="Ruan Z."/>
            <person name="Gao A."/>
            <person name="Tran L."/>
            <person name="Engle N.L."/>
            <person name="Bromley J.C."/>
            <person name="Daniell J."/>
            <person name="Conrado R."/>
            <person name="Tschaplinski T.J."/>
            <person name="Giannone R.J."/>
            <person name="Hettich R.L."/>
            <person name="Karim A.S."/>
            <person name="Simpson S.D."/>
            <person name="Brown S.D."/>
            <person name="Leang C."/>
            <person name="Jewett M.C."/>
            <person name="Kopke M."/>
        </authorList>
    </citation>
    <scope>NUCLEOTIDE SEQUENCE</scope>
    <source>
        <strain evidence="11">DJ015</strain>
    </source>
</reference>
<feature type="domain" description="ABC transporter" evidence="9">
    <location>
        <begin position="262"/>
        <end position="507"/>
    </location>
</feature>
<dbReference type="EMBL" id="CP010086">
    <property type="protein sequence ID" value="AJH01185.1"/>
    <property type="molecule type" value="Genomic_DNA"/>
</dbReference>
<comment type="subcellular location">
    <subcellularLocation>
        <location evidence="1">Cell membrane</location>
        <topology evidence="1">Peripheral membrane protein</topology>
    </subcellularLocation>
</comment>
<evidence type="ECO:0000256" key="6">
    <source>
        <dbReference type="ARBA" id="ARBA00022840"/>
    </source>
</evidence>
<dbReference type="EMBL" id="JABAGV010000014">
    <property type="protein sequence ID" value="MBC2474530.1"/>
    <property type="molecule type" value="Genomic_DNA"/>
</dbReference>
<dbReference type="PROSITE" id="PS50893">
    <property type="entry name" value="ABC_TRANSPORTER_2"/>
    <property type="match status" value="2"/>
</dbReference>
<organism evidence="10 12">
    <name type="scientific">Clostridium beijerinckii</name>
    <name type="common">Clostridium MP</name>
    <dbReference type="NCBI Taxonomy" id="1520"/>
    <lineage>
        <taxon>Bacteria</taxon>
        <taxon>Bacillati</taxon>
        <taxon>Bacillota</taxon>
        <taxon>Clostridia</taxon>
        <taxon>Eubacteriales</taxon>
        <taxon>Clostridiaceae</taxon>
        <taxon>Clostridium</taxon>
    </lineage>
</organism>
<dbReference type="InterPro" id="IPR027417">
    <property type="entry name" value="P-loop_NTPase"/>
</dbReference>
<dbReference type="GO" id="GO:0005524">
    <property type="term" value="F:ATP binding"/>
    <property type="evidence" value="ECO:0007669"/>
    <property type="project" value="UniProtKB-KW"/>
</dbReference>
<dbReference type="InterPro" id="IPR003593">
    <property type="entry name" value="AAA+_ATPase"/>
</dbReference>
<dbReference type="KEGG" id="cbei:LF65_04653"/>
<dbReference type="PANTHER" id="PTHR43790">
    <property type="entry name" value="CARBOHYDRATE TRANSPORT ATP-BINDING PROTEIN MG119-RELATED"/>
    <property type="match status" value="1"/>
</dbReference>
<evidence type="ECO:0000256" key="2">
    <source>
        <dbReference type="ARBA" id="ARBA00022448"/>
    </source>
</evidence>
<dbReference type="InterPro" id="IPR003439">
    <property type="entry name" value="ABC_transporter-like_ATP-bd"/>
</dbReference>
<evidence type="ECO:0000256" key="7">
    <source>
        <dbReference type="ARBA" id="ARBA00022967"/>
    </source>
</evidence>
<keyword evidence="8" id="KW-0472">Membrane</keyword>
<dbReference type="AlphaFoldDB" id="A0A0B5QFX6"/>
<feature type="domain" description="ABC transporter" evidence="9">
    <location>
        <begin position="9"/>
        <end position="245"/>
    </location>
</feature>
<evidence type="ECO:0000313" key="11">
    <source>
        <dbReference type="EMBL" id="MBC2474530.1"/>
    </source>
</evidence>
<dbReference type="Proteomes" id="UP000031866">
    <property type="component" value="Chromosome"/>
</dbReference>
<dbReference type="CDD" id="cd03216">
    <property type="entry name" value="ABC_Carb_Monos_I"/>
    <property type="match status" value="1"/>
</dbReference>
<accession>A0A0B5QFX6</accession>
<dbReference type="RefSeq" id="WP_017210101.1">
    <property type="nucleotide sequence ID" value="NZ_CP010086.2"/>
</dbReference>
<keyword evidence="7" id="KW-1278">Translocase</keyword>
<dbReference type="FunFam" id="3.40.50.300:FF:000127">
    <property type="entry name" value="Ribose import ATP-binding protein RbsA"/>
    <property type="match status" value="1"/>
</dbReference>
<keyword evidence="6 10" id="KW-0067">ATP-binding</keyword>
<dbReference type="SMART" id="SM00382">
    <property type="entry name" value="AAA"/>
    <property type="match status" value="1"/>
</dbReference>
<evidence type="ECO:0000256" key="8">
    <source>
        <dbReference type="ARBA" id="ARBA00023136"/>
    </source>
</evidence>
<dbReference type="STRING" id="1520.LF65_04653"/>
<reference evidence="10" key="2">
    <citation type="submission" date="2016-02" db="EMBL/GenBank/DDBJ databases">
        <title>Genome sequence of Clostridium beijerinckii strain 59B.</title>
        <authorList>
            <person name="Little G.T."/>
            <person name="Minton N.P."/>
        </authorList>
    </citation>
    <scope>NUCLEOTIDE SEQUENCE</scope>
    <source>
        <strain evidence="10">NCIMB 14988</strain>
    </source>
</reference>
<evidence type="ECO:0000256" key="5">
    <source>
        <dbReference type="ARBA" id="ARBA00022741"/>
    </source>
</evidence>
<dbReference type="Proteomes" id="UP001194098">
    <property type="component" value="Unassembled WGS sequence"/>
</dbReference>
<keyword evidence="3" id="KW-1003">Cell membrane</keyword>
<evidence type="ECO:0000313" key="10">
    <source>
        <dbReference type="EMBL" id="AJH01185.1"/>
    </source>
</evidence>
<dbReference type="PANTHER" id="PTHR43790:SF4">
    <property type="entry name" value="GUANOSINE IMPORT ATP-BINDING PROTEIN NUPO"/>
    <property type="match status" value="1"/>
</dbReference>
<evidence type="ECO:0000256" key="4">
    <source>
        <dbReference type="ARBA" id="ARBA00022737"/>
    </source>
</evidence>
<keyword evidence="5" id="KW-0547">Nucleotide-binding</keyword>
<dbReference type="PROSITE" id="PS00211">
    <property type="entry name" value="ABC_TRANSPORTER_1"/>
    <property type="match status" value="2"/>
</dbReference>
<proteinExistence type="predicted"/>
<dbReference type="OrthoDB" id="9771863at2"/>
<dbReference type="GO" id="GO:0016887">
    <property type="term" value="F:ATP hydrolysis activity"/>
    <property type="evidence" value="ECO:0007669"/>
    <property type="project" value="InterPro"/>
</dbReference>
<gene>
    <name evidence="11" type="ORF">HGI39_07410</name>
    <name evidence="10" type="ORF">LF65_04653</name>
</gene>
<sequence>MEISKQYAVQMRGITKMFGSFCALDDINIDIKRGTIHALLGENGAGKSTLMNILYGLYQADRGEIYLNGEKINIKNPNIAIENGIGMVHQHFMLVENFTVTQNIVLGSEITSKFGILDMKKARAEILNIVKKYGLEVDPDAKIEDISVGMQQRIEILKALYRGADLLILDEPTAVLTPQEIQDLIKIMNNLVADGKTIIIITHKLKEIKESSDVCTIIRRGKYIDTVNVKEVTGSELATMMVGHAVKLVVDKEPAKPDEVVFEIDNLTVKDERKLDAVKNLSLKVHKGEIVGIAGIDGNGQKELIEAITCLTKCESGTIKINGVEIQNTTTENVIKNKVSTIHEDRQKRGLVLDFSVADNVVIEKYKSEPYCKNGFLNKDEIISHTKDMIKQYDIRPDNCELIPVRGLSGGNQQKVIIAREVANDPDLLIAVQPTRGLDVGAIEYVHKTLIRERDKGKAVLLVSFELDEVMNVSDTIAVIYAGTIVDTFKQGEVDENTIGLLMAGGKRNENSGKDS</sequence>
<keyword evidence="2" id="KW-0813">Transport</keyword>
<dbReference type="InterPro" id="IPR017871">
    <property type="entry name" value="ABC_transporter-like_CS"/>
</dbReference>
<dbReference type="InterPro" id="IPR050107">
    <property type="entry name" value="ABC_carbohydrate_import_ATPase"/>
</dbReference>
<dbReference type="GO" id="GO:0005886">
    <property type="term" value="C:plasma membrane"/>
    <property type="evidence" value="ECO:0007669"/>
    <property type="project" value="UniProtKB-SubCell"/>
</dbReference>
<keyword evidence="4" id="KW-0677">Repeat</keyword>
<evidence type="ECO:0000259" key="9">
    <source>
        <dbReference type="PROSITE" id="PS50893"/>
    </source>
</evidence>
<dbReference type="Gene3D" id="3.40.50.300">
    <property type="entry name" value="P-loop containing nucleotide triphosphate hydrolases"/>
    <property type="match status" value="2"/>
</dbReference>
<reference evidence="11" key="3">
    <citation type="submission" date="2020-04" db="EMBL/GenBank/DDBJ databases">
        <authorList>
            <person name="Brown S."/>
        </authorList>
    </citation>
    <scope>NUCLEOTIDE SEQUENCE</scope>
    <source>
        <strain evidence="11">DJ015</strain>
    </source>
</reference>
<dbReference type="CDD" id="cd03215">
    <property type="entry name" value="ABC_Carb_Monos_II"/>
    <property type="match status" value="1"/>
</dbReference>
<evidence type="ECO:0000256" key="3">
    <source>
        <dbReference type="ARBA" id="ARBA00022475"/>
    </source>
</evidence>
<reference evidence="12" key="1">
    <citation type="submission" date="2014-12" db="EMBL/GenBank/DDBJ databases">
        <title>Genome sequence of Clostridium beijerinckii strain 59B.</title>
        <authorList>
            <person name="Little G.T."/>
            <person name="Minton N.P."/>
        </authorList>
    </citation>
    <scope>NUCLEOTIDE SEQUENCE [LARGE SCALE GENOMIC DNA]</scope>
    <source>
        <strain evidence="12">59B</strain>
    </source>
</reference>
<evidence type="ECO:0000313" key="12">
    <source>
        <dbReference type="Proteomes" id="UP000031866"/>
    </source>
</evidence>